<comment type="caution">
    <text evidence="2">The sequence shown here is derived from an EMBL/GenBank/DDBJ whole genome shotgun (WGS) entry which is preliminary data.</text>
</comment>
<dbReference type="RefSeq" id="WP_344563986.1">
    <property type="nucleotide sequence ID" value="NZ_BAAARJ010000005.1"/>
</dbReference>
<evidence type="ECO:0000256" key="1">
    <source>
        <dbReference type="SAM" id="SignalP"/>
    </source>
</evidence>
<feature type="chain" id="PRO_5045196687" evidence="1">
    <location>
        <begin position="31"/>
        <end position="101"/>
    </location>
</feature>
<accession>A0ABP6C8U4</accession>
<dbReference type="Proteomes" id="UP001501447">
    <property type="component" value="Unassembled WGS sequence"/>
</dbReference>
<gene>
    <name evidence="2" type="ORF">GCM10009863_18060</name>
</gene>
<evidence type="ECO:0000313" key="3">
    <source>
        <dbReference type="Proteomes" id="UP001501447"/>
    </source>
</evidence>
<feature type="signal peptide" evidence="1">
    <location>
        <begin position="1"/>
        <end position="30"/>
    </location>
</feature>
<dbReference type="EMBL" id="BAAARJ010000005">
    <property type="protein sequence ID" value="GAA2604934.1"/>
    <property type="molecule type" value="Genomic_DNA"/>
</dbReference>
<evidence type="ECO:0000313" key="2">
    <source>
        <dbReference type="EMBL" id="GAA2604934.1"/>
    </source>
</evidence>
<keyword evidence="3" id="KW-1185">Reference proteome</keyword>
<keyword evidence="1" id="KW-0732">Signal</keyword>
<name>A0ABP6C8U4_9ACTN</name>
<proteinExistence type="predicted"/>
<protein>
    <submittedName>
        <fullName evidence="2">Uncharacterized protein</fullName>
    </submittedName>
</protein>
<sequence length="101" mass="10583">MKSWRTRIAVGLAAGAAAVAVPLTATSASADTAATDSLSPFSMGASASGWEIAGGESYPQGEAYCEAQAKEDYASQGYTDADCVPNPEIRPDFYTIWIYHP</sequence>
<reference evidence="3" key="1">
    <citation type="journal article" date="2019" name="Int. J. Syst. Evol. Microbiol.">
        <title>The Global Catalogue of Microorganisms (GCM) 10K type strain sequencing project: providing services to taxonomists for standard genome sequencing and annotation.</title>
        <authorList>
            <consortium name="The Broad Institute Genomics Platform"/>
            <consortium name="The Broad Institute Genome Sequencing Center for Infectious Disease"/>
            <person name="Wu L."/>
            <person name="Ma J."/>
        </authorList>
    </citation>
    <scope>NUCLEOTIDE SEQUENCE [LARGE SCALE GENOMIC DNA]</scope>
    <source>
        <strain evidence="3">JCM 16373</strain>
    </source>
</reference>
<organism evidence="2 3">
    <name type="scientific">Streptomyces axinellae</name>
    <dbReference type="NCBI Taxonomy" id="552788"/>
    <lineage>
        <taxon>Bacteria</taxon>
        <taxon>Bacillati</taxon>
        <taxon>Actinomycetota</taxon>
        <taxon>Actinomycetes</taxon>
        <taxon>Kitasatosporales</taxon>
        <taxon>Streptomycetaceae</taxon>
        <taxon>Streptomyces</taxon>
    </lineage>
</organism>